<evidence type="ECO:0000313" key="3">
    <source>
        <dbReference type="Proteomes" id="UP000053477"/>
    </source>
</evidence>
<dbReference type="OrthoDB" id="3203373at2759"/>
<dbReference type="AlphaFoldDB" id="A0A0H2RGS9"/>
<sequence length="440" mass="49949">MGINDLPDEILYPIFSLASQTSNDVPCVFKTGNDFRDCVILVDISRVCHRWEDVLKDSLIWSSFCICLQKPTAESLRRVTHFANIHLKRSGKAPLTCFISLSPLEDLRLAHDLMLALVAHEDRWSRIAIDITPSTLRSRALYALTSAEESENEFAICIKEAGKECLREFHFNIGSWFNYSMSEPLPLLETLRIADYRIGSTPTTLAIWLPLAPNLVELDIVNDEALFSHTSLSKMRIKALSNNHHFILPKLRTLRATPHFLSNLTCPALEKYAMGHLPASPALLECFRNFIERSAPPVHTLVIKSADVSEDFETARAYFIPKITTLSLAAPNNILFEILTEKSQERDVPRILTSLKYLQLSECDEQDIEHISSLITTRWGVASSRRSLNSVRLTQWASSIPKFMSLKPISRIQLKKVNSKWREIARCAKEGLQFSIERNA</sequence>
<accession>A0A0H2RGS9</accession>
<name>A0A0H2RGS9_9AGAM</name>
<protein>
    <recommendedName>
        <fullName evidence="1">F-box domain-containing protein</fullName>
    </recommendedName>
</protein>
<reference evidence="2 3" key="1">
    <citation type="submission" date="2015-04" db="EMBL/GenBank/DDBJ databases">
        <title>Complete genome sequence of Schizopora paradoxa KUC8140, a cosmopolitan wood degrader in East Asia.</title>
        <authorList>
            <consortium name="DOE Joint Genome Institute"/>
            <person name="Min B."/>
            <person name="Park H."/>
            <person name="Jang Y."/>
            <person name="Kim J.-J."/>
            <person name="Kim K.H."/>
            <person name="Pangilinan J."/>
            <person name="Lipzen A."/>
            <person name="Riley R."/>
            <person name="Grigoriev I.V."/>
            <person name="Spatafora J.W."/>
            <person name="Choi I.-G."/>
        </authorList>
    </citation>
    <scope>NUCLEOTIDE SEQUENCE [LARGE SCALE GENOMIC DNA]</scope>
    <source>
        <strain evidence="2 3">KUC8140</strain>
    </source>
</reference>
<evidence type="ECO:0000259" key="1">
    <source>
        <dbReference type="Pfam" id="PF12937"/>
    </source>
</evidence>
<dbReference type="Gene3D" id="1.20.1280.50">
    <property type="match status" value="1"/>
</dbReference>
<keyword evidence="3" id="KW-1185">Reference proteome</keyword>
<organism evidence="2 3">
    <name type="scientific">Schizopora paradoxa</name>
    <dbReference type="NCBI Taxonomy" id="27342"/>
    <lineage>
        <taxon>Eukaryota</taxon>
        <taxon>Fungi</taxon>
        <taxon>Dikarya</taxon>
        <taxon>Basidiomycota</taxon>
        <taxon>Agaricomycotina</taxon>
        <taxon>Agaricomycetes</taxon>
        <taxon>Hymenochaetales</taxon>
        <taxon>Schizoporaceae</taxon>
        <taxon>Schizopora</taxon>
    </lineage>
</organism>
<dbReference type="InParanoid" id="A0A0H2RGS9"/>
<dbReference type="Proteomes" id="UP000053477">
    <property type="component" value="Unassembled WGS sequence"/>
</dbReference>
<proteinExistence type="predicted"/>
<dbReference type="InterPro" id="IPR001810">
    <property type="entry name" value="F-box_dom"/>
</dbReference>
<gene>
    <name evidence="2" type="ORF">SCHPADRAFT_1000758</name>
</gene>
<dbReference type="Pfam" id="PF12937">
    <property type="entry name" value="F-box-like"/>
    <property type="match status" value="1"/>
</dbReference>
<feature type="domain" description="F-box" evidence="1">
    <location>
        <begin position="3"/>
        <end position="66"/>
    </location>
</feature>
<dbReference type="SUPFAM" id="SSF52047">
    <property type="entry name" value="RNI-like"/>
    <property type="match status" value="1"/>
</dbReference>
<evidence type="ECO:0000313" key="2">
    <source>
        <dbReference type="EMBL" id="KLO08728.1"/>
    </source>
</evidence>
<dbReference type="EMBL" id="KQ086080">
    <property type="protein sequence ID" value="KLO08728.1"/>
    <property type="molecule type" value="Genomic_DNA"/>
</dbReference>